<dbReference type="InterPro" id="IPR000847">
    <property type="entry name" value="LysR_HTH_N"/>
</dbReference>
<dbReference type="Gene3D" id="3.40.190.290">
    <property type="match status" value="1"/>
</dbReference>
<reference evidence="7" key="1">
    <citation type="submission" date="2016-05" db="EMBL/GenBank/DDBJ databases">
        <title>Draft genome of Corynebacterium afermentans subsp. afermentans LCDC 88199T.</title>
        <authorList>
            <person name="Bernier A.-M."/>
            <person name="Bernard K."/>
        </authorList>
    </citation>
    <scope>NUCLEOTIDE SEQUENCE [LARGE SCALE GENOMIC DNA]</scope>
    <source>
        <strain evidence="7">NML01-0328</strain>
    </source>
</reference>
<dbReference type="PANTHER" id="PTHR30537:SF3">
    <property type="entry name" value="TRANSCRIPTIONAL REGULATORY PROTEIN"/>
    <property type="match status" value="1"/>
</dbReference>
<dbReference type="GO" id="GO:0006351">
    <property type="term" value="P:DNA-templated transcription"/>
    <property type="evidence" value="ECO:0007669"/>
    <property type="project" value="TreeGrafter"/>
</dbReference>
<dbReference type="PANTHER" id="PTHR30537">
    <property type="entry name" value="HTH-TYPE TRANSCRIPTIONAL REGULATOR"/>
    <property type="match status" value="1"/>
</dbReference>
<protein>
    <submittedName>
        <fullName evidence="6">LysR family transcriptional regulator</fullName>
    </submittedName>
</protein>
<dbReference type="Pfam" id="PF03466">
    <property type="entry name" value="LysR_substrate"/>
    <property type="match status" value="1"/>
</dbReference>
<sequence>MDWDWNGIRHFTTLVEKQTLTAAAEHLGVQHSTVSRQIAQLENALGLRLFDRIGKRYLLTPEGERLYRHACEICKDMSMLQRTAREQAELRHSVVISAPPFVARLLLMPHIADFYRKHNDIRLIIYSEAALADLHGRQADIALRLVRPTQNDLAVRRIAHFAYRIYGHEGYLKTIRREDWRFVQIAVNTRFSRWFAEQIGEDADISFASNDFAAVKQAICEQIGIGILPDFAVFPADRLHPVSLNPDAPPPEFPAELFLVMHEDVRRSPSVRAVADYFAEALEHMSVR</sequence>
<dbReference type="PRINTS" id="PR00039">
    <property type="entry name" value="HTHLYSR"/>
</dbReference>
<proteinExistence type="inferred from homology"/>
<organism evidence="6 7">
    <name type="scientific">Eikenella corrodens</name>
    <dbReference type="NCBI Taxonomy" id="539"/>
    <lineage>
        <taxon>Bacteria</taxon>
        <taxon>Pseudomonadati</taxon>
        <taxon>Pseudomonadota</taxon>
        <taxon>Betaproteobacteria</taxon>
        <taxon>Neisseriales</taxon>
        <taxon>Neisseriaceae</taxon>
        <taxon>Eikenella</taxon>
    </lineage>
</organism>
<evidence type="ECO:0000259" key="5">
    <source>
        <dbReference type="PROSITE" id="PS50931"/>
    </source>
</evidence>
<dbReference type="GO" id="GO:0043565">
    <property type="term" value="F:sequence-specific DNA binding"/>
    <property type="evidence" value="ECO:0007669"/>
    <property type="project" value="TreeGrafter"/>
</dbReference>
<keyword evidence="2" id="KW-0805">Transcription regulation</keyword>
<dbReference type="PROSITE" id="PS50931">
    <property type="entry name" value="HTH_LYSR"/>
    <property type="match status" value="1"/>
</dbReference>
<dbReference type="SUPFAM" id="SSF46785">
    <property type="entry name" value="Winged helix' DNA-binding domain"/>
    <property type="match status" value="1"/>
</dbReference>
<keyword evidence="3" id="KW-0238">DNA-binding</keyword>
<dbReference type="FunFam" id="1.10.10.10:FF:000001">
    <property type="entry name" value="LysR family transcriptional regulator"/>
    <property type="match status" value="1"/>
</dbReference>
<dbReference type="InterPro" id="IPR058163">
    <property type="entry name" value="LysR-type_TF_proteobact-type"/>
</dbReference>
<dbReference type="EMBL" id="LXSF01000002">
    <property type="protein sequence ID" value="OAM17242.1"/>
    <property type="molecule type" value="Genomic_DNA"/>
</dbReference>
<dbReference type="Pfam" id="PF00126">
    <property type="entry name" value="HTH_1"/>
    <property type="match status" value="1"/>
</dbReference>
<accession>A0A1A9RH00</accession>
<dbReference type="InterPro" id="IPR036390">
    <property type="entry name" value="WH_DNA-bd_sf"/>
</dbReference>
<dbReference type="InterPro" id="IPR036388">
    <property type="entry name" value="WH-like_DNA-bd_sf"/>
</dbReference>
<evidence type="ECO:0000313" key="7">
    <source>
        <dbReference type="Proteomes" id="UP000078003"/>
    </source>
</evidence>
<feature type="domain" description="HTH lysR-type" evidence="5">
    <location>
        <begin position="3"/>
        <end position="60"/>
    </location>
</feature>
<dbReference type="SUPFAM" id="SSF53850">
    <property type="entry name" value="Periplasmic binding protein-like II"/>
    <property type="match status" value="1"/>
</dbReference>
<evidence type="ECO:0000313" key="6">
    <source>
        <dbReference type="EMBL" id="OAM17242.1"/>
    </source>
</evidence>
<evidence type="ECO:0000256" key="3">
    <source>
        <dbReference type="ARBA" id="ARBA00023125"/>
    </source>
</evidence>
<evidence type="ECO:0000256" key="4">
    <source>
        <dbReference type="ARBA" id="ARBA00023163"/>
    </source>
</evidence>
<dbReference type="AlphaFoldDB" id="A0A1A9RH00"/>
<gene>
    <name evidence="6" type="ORF">A7P85_02510</name>
</gene>
<dbReference type="Gene3D" id="1.10.10.10">
    <property type="entry name" value="Winged helix-like DNA-binding domain superfamily/Winged helix DNA-binding domain"/>
    <property type="match status" value="1"/>
</dbReference>
<dbReference type="RefSeq" id="WP_064104099.1">
    <property type="nucleotide sequence ID" value="NZ_LXSF01000002.1"/>
</dbReference>
<comment type="caution">
    <text evidence="6">The sequence shown here is derived from an EMBL/GenBank/DDBJ whole genome shotgun (WGS) entry which is preliminary data.</text>
</comment>
<comment type="similarity">
    <text evidence="1">Belongs to the LysR transcriptional regulatory family.</text>
</comment>
<evidence type="ECO:0000256" key="2">
    <source>
        <dbReference type="ARBA" id="ARBA00023015"/>
    </source>
</evidence>
<dbReference type="Proteomes" id="UP000078003">
    <property type="component" value="Unassembled WGS sequence"/>
</dbReference>
<keyword evidence="4" id="KW-0804">Transcription</keyword>
<evidence type="ECO:0000256" key="1">
    <source>
        <dbReference type="ARBA" id="ARBA00009437"/>
    </source>
</evidence>
<dbReference type="GO" id="GO:0003700">
    <property type="term" value="F:DNA-binding transcription factor activity"/>
    <property type="evidence" value="ECO:0007669"/>
    <property type="project" value="InterPro"/>
</dbReference>
<name>A0A1A9RH00_EIKCO</name>
<dbReference type="InterPro" id="IPR005119">
    <property type="entry name" value="LysR_subst-bd"/>
</dbReference>